<keyword evidence="9" id="KW-0807">Transducer</keyword>
<keyword evidence="7" id="KW-0675">Receptor</keyword>
<keyword evidence="6 10" id="KW-0472">Membrane</keyword>
<feature type="domain" description="G-protein coupled receptors family 1 profile" evidence="11">
    <location>
        <begin position="1"/>
        <end position="207"/>
    </location>
</feature>
<evidence type="ECO:0000256" key="3">
    <source>
        <dbReference type="ARBA" id="ARBA00022692"/>
    </source>
</evidence>
<evidence type="ECO:0000256" key="9">
    <source>
        <dbReference type="ARBA" id="ARBA00023224"/>
    </source>
</evidence>
<accession>A0A913YLJ0</accession>
<protein>
    <recommendedName>
        <fullName evidence="11">G-protein coupled receptors family 1 profile domain-containing protein</fullName>
    </recommendedName>
</protein>
<evidence type="ECO:0000313" key="12">
    <source>
        <dbReference type="EnsemblMetazoa" id="XP_028515984.1"/>
    </source>
</evidence>
<keyword evidence="2" id="KW-1003">Cell membrane</keyword>
<evidence type="ECO:0000256" key="7">
    <source>
        <dbReference type="ARBA" id="ARBA00023170"/>
    </source>
</evidence>
<dbReference type="SUPFAM" id="SSF81321">
    <property type="entry name" value="Family A G protein-coupled receptor-like"/>
    <property type="match status" value="1"/>
</dbReference>
<dbReference type="Proteomes" id="UP000887567">
    <property type="component" value="Unplaced"/>
</dbReference>
<proteinExistence type="predicted"/>
<keyword evidence="4 10" id="KW-1133">Transmembrane helix</keyword>
<dbReference type="PANTHER" id="PTHR24246">
    <property type="entry name" value="OLFACTORY RECEPTOR AND ADENOSINE RECEPTOR"/>
    <property type="match status" value="1"/>
</dbReference>
<dbReference type="KEGG" id="epa:114575401"/>
<keyword evidence="5" id="KW-0297">G-protein coupled receptor</keyword>
<evidence type="ECO:0000256" key="6">
    <source>
        <dbReference type="ARBA" id="ARBA00023136"/>
    </source>
</evidence>
<feature type="transmembrane region" description="Helical" evidence="10">
    <location>
        <begin position="103"/>
        <end position="127"/>
    </location>
</feature>
<dbReference type="GeneID" id="114575401"/>
<dbReference type="PROSITE" id="PS50262">
    <property type="entry name" value="G_PROTEIN_RECEP_F1_2"/>
    <property type="match status" value="1"/>
</dbReference>
<name>A0A913YLJ0_EXADI</name>
<feature type="transmembrane region" description="Helical" evidence="10">
    <location>
        <begin position="156"/>
        <end position="179"/>
    </location>
</feature>
<evidence type="ECO:0000256" key="5">
    <source>
        <dbReference type="ARBA" id="ARBA00023040"/>
    </source>
</evidence>
<evidence type="ECO:0000256" key="10">
    <source>
        <dbReference type="SAM" id="Phobius"/>
    </source>
</evidence>
<keyword evidence="13" id="KW-1185">Reference proteome</keyword>
<feature type="transmembrane region" description="Helical" evidence="10">
    <location>
        <begin position="77"/>
        <end position="97"/>
    </location>
</feature>
<evidence type="ECO:0000256" key="8">
    <source>
        <dbReference type="ARBA" id="ARBA00023180"/>
    </source>
</evidence>
<evidence type="ECO:0000256" key="4">
    <source>
        <dbReference type="ARBA" id="ARBA00022989"/>
    </source>
</evidence>
<dbReference type="AlphaFoldDB" id="A0A913YLJ0"/>
<feature type="transmembrane region" description="Helical" evidence="10">
    <location>
        <begin position="191"/>
        <end position="210"/>
    </location>
</feature>
<evidence type="ECO:0000256" key="1">
    <source>
        <dbReference type="ARBA" id="ARBA00004651"/>
    </source>
</evidence>
<comment type="subcellular location">
    <subcellularLocation>
        <location evidence="1">Cell membrane</location>
        <topology evidence="1">Multi-pass membrane protein</topology>
    </subcellularLocation>
</comment>
<dbReference type="RefSeq" id="XP_028515984.1">
    <property type="nucleotide sequence ID" value="XM_028660183.1"/>
</dbReference>
<sequence length="236" mass="26212">MAANDLVKAGIGGAFFISKEINYQMEHDPKCPVLVGFTLRASIVSDIIVAGMNLEKYVALNLRFPYWHRVNVTARRILNTALVSILAGYLLTVIRVFSEAGRFLVVLPFAICIISTFIFAVSIWRVISKLNRQIQAQSEQANVTTLTSSERKAAKMATYIAVGLLFTSIIPLLLLTMVIQNSDSKITAEPLLQSLPLLGCLINPIIYGFMNRDIRKACKEMINCKFSNSITIQVQP</sequence>
<dbReference type="EnsemblMetazoa" id="XM_028660183.1">
    <property type="protein sequence ID" value="XP_028515984.1"/>
    <property type="gene ID" value="LOC114575401"/>
</dbReference>
<evidence type="ECO:0000313" key="13">
    <source>
        <dbReference type="Proteomes" id="UP000887567"/>
    </source>
</evidence>
<evidence type="ECO:0000259" key="11">
    <source>
        <dbReference type="PROSITE" id="PS50262"/>
    </source>
</evidence>
<dbReference type="GO" id="GO:0004930">
    <property type="term" value="F:G protein-coupled receptor activity"/>
    <property type="evidence" value="ECO:0007669"/>
    <property type="project" value="UniProtKB-KW"/>
</dbReference>
<dbReference type="InterPro" id="IPR017452">
    <property type="entry name" value="GPCR_Rhodpsn_7TM"/>
</dbReference>
<dbReference type="GO" id="GO:0005886">
    <property type="term" value="C:plasma membrane"/>
    <property type="evidence" value="ECO:0007669"/>
    <property type="project" value="UniProtKB-SubCell"/>
</dbReference>
<keyword evidence="3 10" id="KW-0812">Transmembrane</keyword>
<evidence type="ECO:0000256" key="2">
    <source>
        <dbReference type="ARBA" id="ARBA00022475"/>
    </source>
</evidence>
<organism evidence="12 13">
    <name type="scientific">Exaiptasia diaphana</name>
    <name type="common">Tropical sea anemone</name>
    <name type="synonym">Aiptasia pulchella</name>
    <dbReference type="NCBI Taxonomy" id="2652724"/>
    <lineage>
        <taxon>Eukaryota</taxon>
        <taxon>Metazoa</taxon>
        <taxon>Cnidaria</taxon>
        <taxon>Anthozoa</taxon>
        <taxon>Hexacorallia</taxon>
        <taxon>Actiniaria</taxon>
        <taxon>Aiptasiidae</taxon>
        <taxon>Exaiptasia</taxon>
    </lineage>
</organism>
<dbReference type="PANTHER" id="PTHR24246:SF27">
    <property type="entry name" value="ADENOSINE RECEPTOR, ISOFORM A"/>
    <property type="match status" value="1"/>
</dbReference>
<keyword evidence="8" id="KW-0325">Glycoprotein</keyword>
<dbReference type="Gene3D" id="1.20.1070.10">
    <property type="entry name" value="Rhodopsin 7-helix transmembrane proteins"/>
    <property type="match status" value="1"/>
</dbReference>
<reference evidence="12" key="1">
    <citation type="submission" date="2022-11" db="UniProtKB">
        <authorList>
            <consortium name="EnsemblMetazoa"/>
        </authorList>
    </citation>
    <scope>IDENTIFICATION</scope>
</reference>